<comment type="similarity">
    <text evidence="1 6">Belongs to the metallo-dependent hydrolases superfamily. Adenine deaminase family.</text>
</comment>
<evidence type="ECO:0000256" key="6">
    <source>
        <dbReference type="HAMAP-Rule" id="MF_01518"/>
    </source>
</evidence>
<dbReference type="SUPFAM" id="SSF51338">
    <property type="entry name" value="Composite domain of metallo-dependent hydrolases"/>
    <property type="match status" value="1"/>
</dbReference>
<comment type="cofactor">
    <cofactor evidence="6">
        <name>Mn(2+)</name>
        <dbReference type="ChEBI" id="CHEBI:29035"/>
    </cofactor>
</comment>
<proteinExistence type="inferred from homology"/>
<dbReference type="CDD" id="cd01295">
    <property type="entry name" value="AdeC"/>
    <property type="match status" value="1"/>
</dbReference>
<dbReference type="SUPFAM" id="SSF51556">
    <property type="entry name" value="Metallo-dependent hydrolases"/>
    <property type="match status" value="1"/>
</dbReference>
<dbReference type="InterPro" id="IPR011059">
    <property type="entry name" value="Metal-dep_hydrolase_composite"/>
</dbReference>
<reference evidence="9" key="1">
    <citation type="submission" date="2019-11" db="EMBL/GenBank/DDBJ databases">
        <authorList>
            <person name="Feng L."/>
        </authorList>
    </citation>
    <scope>NUCLEOTIDE SEQUENCE</scope>
    <source>
        <strain evidence="9">BgluceraseaLFYP119</strain>
    </source>
</reference>
<evidence type="ECO:0000256" key="2">
    <source>
        <dbReference type="ARBA" id="ARBA00012782"/>
    </source>
</evidence>
<dbReference type="AlphaFoldDB" id="A0A6N2UN83"/>
<feature type="domain" description="Amidohydrolase-related" evidence="7">
    <location>
        <begin position="66"/>
        <end position="230"/>
    </location>
</feature>
<evidence type="ECO:0000256" key="3">
    <source>
        <dbReference type="ARBA" id="ARBA00022801"/>
    </source>
</evidence>
<dbReference type="EMBL" id="CACRST010000019">
    <property type="protein sequence ID" value="VYT17731.1"/>
    <property type="molecule type" value="Genomic_DNA"/>
</dbReference>
<dbReference type="InterPro" id="IPR006680">
    <property type="entry name" value="Amidohydro-rel"/>
</dbReference>
<accession>A0A6N2UN83</accession>
<protein>
    <recommendedName>
        <fullName evidence="2 6">Adenine deaminase</fullName>
        <shortName evidence="6">Adenase</shortName>
        <shortName evidence="6">Adenine aminase</shortName>
        <ecNumber evidence="2 6">3.5.4.2</ecNumber>
    </recommendedName>
</protein>
<dbReference type="RefSeq" id="WP_156354574.1">
    <property type="nucleotide sequence ID" value="NZ_CACRST010000019.1"/>
</dbReference>
<evidence type="ECO:0000313" key="9">
    <source>
        <dbReference type="EMBL" id="VYT17731.1"/>
    </source>
</evidence>
<dbReference type="Pfam" id="PF01979">
    <property type="entry name" value="Amidohydro_1"/>
    <property type="match status" value="2"/>
</dbReference>
<dbReference type="GO" id="GO:0006146">
    <property type="term" value="P:adenine catabolic process"/>
    <property type="evidence" value="ECO:0007669"/>
    <property type="project" value="InterPro"/>
</dbReference>
<dbReference type="EC" id="3.5.4.2" evidence="2 6"/>
<feature type="domain" description="Amidohydrolase-related" evidence="7">
    <location>
        <begin position="267"/>
        <end position="347"/>
    </location>
</feature>
<dbReference type="InterPro" id="IPR032466">
    <property type="entry name" value="Metal_Hydrolase"/>
</dbReference>
<dbReference type="PANTHER" id="PTHR11113:SF2">
    <property type="entry name" value="ADENINE DEAMINASE"/>
    <property type="match status" value="1"/>
</dbReference>
<dbReference type="NCBIfam" id="TIGR01178">
    <property type="entry name" value="ade"/>
    <property type="match status" value="1"/>
</dbReference>
<evidence type="ECO:0000259" key="8">
    <source>
        <dbReference type="Pfam" id="PF13382"/>
    </source>
</evidence>
<evidence type="ECO:0000256" key="1">
    <source>
        <dbReference type="ARBA" id="ARBA00006773"/>
    </source>
</evidence>
<sequence length="575" mass="63288">MELEKYRIYSEIARGIRKAPLVLKNANVFYAHSGELKKADVAVADGMIIGTGFYQGEEERDLTGRYLCPGFIDSHLHLESTLVTPGELIRQAAQCGTTTFIVDPHESANVSGTDGIDYILEQTEAVPANVYVMMPSCVPATHVDDNGCTLTAGKMKPYLDHPRILGLGEVMDAVSVINGGVSMHEKLALYQDRVRDGHAPFLSEGDLAAYALAGIATDHECVDYEYAMAERRNGLQVLIREGSAARNLDAIITGIVENHTDTSGFCFCTDDKHIEEIRREGHINYNVRRSVELGLSPEKALQMATIQAAKCYGLTHLGAIAPGFQADMVILENLEEMNVLEVYHKGVLIKKDEKTEIRPCSPCLKNTVHLKNFDMEDLCLVHKGGKAHVLQMMEGQIVTADVLEEVPFCEQEGKKVFAPDAVWQKMAVIERHKCTGKIGLGIVKGFGIQGGAIASSVSHDSHNLIVIGDNDRDMYLAVQELVRTQGGYTLVEKGKVFDTLPLPVMGLMSDAGYEKVNEILKRMIPKAHSMGIKKGFDPFITLSFMALPVIPEIRVTPRGVYLVKEDRLLSSPFEK</sequence>
<name>A0A6N2UN83_9FIRM</name>
<keyword evidence="3 6" id="KW-0378">Hydrolase</keyword>
<dbReference type="Gene3D" id="3.20.20.140">
    <property type="entry name" value="Metal-dependent hydrolases"/>
    <property type="match status" value="1"/>
</dbReference>
<dbReference type="InterPro" id="IPR026912">
    <property type="entry name" value="Adenine_deam_C"/>
</dbReference>
<dbReference type="PANTHER" id="PTHR11113">
    <property type="entry name" value="N-ACETYLGLUCOSAMINE-6-PHOSPHATE DEACETYLASE"/>
    <property type="match status" value="1"/>
</dbReference>
<evidence type="ECO:0000259" key="7">
    <source>
        <dbReference type="Pfam" id="PF01979"/>
    </source>
</evidence>
<evidence type="ECO:0000256" key="4">
    <source>
        <dbReference type="ARBA" id="ARBA00023211"/>
    </source>
</evidence>
<keyword evidence="4 6" id="KW-0464">Manganese</keyword>
<dbReference type="Gene3D" id="2.30.40.10">
    <property type="entry name" value="Urease, subunit C, domain 1"/>
    <property type="match status" value="1"/>
</dbReference>
<organism evidence="9">
    <name type="scientific">Blautia glucerasea</name>
    <dbReference type="NCBI Taxonomy" id="536633"/>
    <lineage>
        <taxon>Bacteria</taxon>
        <taxon>Bacillati</taxon>
        <taxon>Bacillota</taxon>
        <taxon>Clostridia</taxon>
        <taxon>Lachnospirales</taxon>
        <taxon>Lachnospiraceae</taxon>
        <taxon>Blautia</taxon>
    </lineage>
</organism>
<feature type="domain" description="Adenine deaminase C-terminal" evidence="8">
    <location>
        <begin position="397"/>
        <end position="565"/>
    </location>
</feature>
<dbReference type="InterPro" id="IPR006679">
    <property type="entry name" value="Adenine_deam"/>
</dbReference>
<gene>
    <name evidence="9" type="primary">adeC</name>
    <name evidence="6" type="synonym">ade</name>
    <name evidence="9" type="ORF">BGLFYP119_02122</name>
</gene>
<dbReference type="GO" id="GO:0000034">
    <property type="term" value="F:adenine deaminase activity"/>
    <property type="evidence" value="ECO:0007669"/>
    <property type="project" value="UniProtKB-UniRule"/>
</dbReference>
<dbReference type="HAMAP" id="MF_01518">
    <property type="entry name" value="Adenine_deamin"/>
    <property type="match status" value="1"/>
</dbReference>
<dbReference type="Pfam" id="PF13382">
    <property type="entry name" value="Adenine_deam_C"/>
    <property type="match status" value="1"/>
</dbReference>
<evidence type="ECO:0000256" key="5">
    <source>
        <dbReference type="ARBA" id="ARBA00047720"/>
    </source>
</evidence>
<comment type="catalytic activity">
    <reaction evidence="5 6">
        <text>adenine + H2O + H(+) = hypoxanthine + NH4(+)</text>
        <dbReference type="Rhea" id="RHEA:23688"/>
        <dbReference type="ChEBI" id="CHEBI:15377"/>
        <dbReference type="ChEBI" id="CHEBI:15378"/>
        <dbReference type="ChEBI" id="CHEBI:16708"/>
        <dbReference type="ChEBI" id="CHEBI:17368"/>
        <dbReference type="ChEBI" id="CHEBI:28938"/>
        <dbReference type="EC" id="3.5.4.2"/>
    </reaction>
</comment>